<dbReference type="AlphaFoldDB" id="A0A6M5YSA1"/>
<dbReference type="InterPro" id="IPR014338">
    <property type="entry name" value="CHP02996_rpt-companion-dom"/>
</dbReference>
<dbReference type="Proteomes" id="UP000503447">
    <property type="component" value="Chromosome"/>
</dbReference>
<keyword evidence="3" id="KW-1185">Reference proteome</keyword>
<dbReference type="EMBL" id="CP053452">
    <property type="protein sequence ID" value="QJW96925.1"/>
    <property type="molecule type" value="Genomic_DNA"/>
</dbReference>
<evidence type="ECO:0000313" key="3">
    <source>
        <dbReference type="Proteomes" id="UP000503447"/>
    </source>
</evidence>
<feature type="region of interest" description="Disordered" evidence="1">
    <location>
        <begin position="207"/>
        <end position="234"/>
    </location>
</feature>
<name>A0A6M5YSA1_9BACT</name>
<dbReference type="NCBIfam" id="TIGR02996">
    <property type="entry name" value="rpt_mate_G_obs"/>
    <property type="match status" value="1"/>
</dbReference>
<evidence type="ECO:0008006" key="4">
    <source>
        <dbReference type="Google" id="ProtNLM"/>
    </source>
</evidence>
<reference evidence="3" key="1">
    <citation type="submission" date="2020-05" db="EMBL/GenBank/DDBJ databases">
        <title>Frigoriglobus tundricola gen. nov., sp. nov., a psychrotolerant cellulolytic planctomycete of the family Gemmataceae with two divergent copies of 16S rRNA gene.</title>
        <authorList>
            <person name="Kulichevskaya I.S."/>
            <person name="Ivanova A.A."/>
            <person name="Naumoff D.G."/>
            <person name="Beletsky A.V."/>
            <person name="Rijpstra W.I.C."/>
            <person name="Sinninghe Damste J.S."/>
            <person name="Mardanov A.V."/>
            <person name="Ravin N.V."/>
            <person name="Dedysh S.N."/>
        </authorList>
    </citation>
    <scope>NUCLEOTIDE SEQUENCE [LARGE SCALE GENOMIC DNA]</scope>
    <source>
        <strain evidence="3">PL17</strain>
    </source>
</reference>
<accession>A0A6M5YSA1</accession>
<dbReference type="RefSeq" id="WP_171472418.1">
    <property type="nucleotide sequence ID" value="NZ_CP053452.2"/>
</dbReference>
<sequence length="234" mass="26719">MHGEEDFLRKLLDTPADDTVRLVYADWLDERDDDENRKKAKFLRLTVRLLEPNHPARWYKARRKEMQPLAAKLSTDWLAVVSRLELEGCKPKAEDSGFRGPEPTTTAAHFFEFVCDKRWDELALTHDNAVRRCEDCKENIYFCETIMEAREHAEKGHCIAVDLGIIRHENDLAPEMIVFGPPSVVAIWEAEKKRLAPDAVSLAREVGKRKDRGDNGLVEGDRGADAPIVEIDPT</sequence>
<dbReference type="KEGG" id="ftj:FTUN_4485"/>
<evidence type="ECO:0000256" key="1">
    <source>
        <dbReference type="SAM" id="MobiDB-lite"/>
    </source>
</evidence>
<evidence type="ECO:0000313" key="2">
    <source>
        <dbReference type="EMBL" id="QJW96925.1"/>
    </source>
</evidence>
<organism evidence="2 3">
    <name type="scientific">Frigoriglobus tundricola</name>
    <dbReference type="NCBI Taxonomy" id="2774151"/>
    <lineage>
        <taxon>Bacteria</taxon>
        <taxon>Pseudomonadati</taxon>
        <taxon>Planctomycetota</taxon>
        <taxon>Planctomycetia</taxon>
        <taxon>Gemmatales</taxon>
        <taxon>Gemmataceae</taxon>
        <taxon>Frigoriglobus</taxon>
    </lineage>
</organism>
<protein>
    <recommendedName>
        <fullName evidence="4">TIGR02996 domain-containing protein</fullName>
    </recommendedName>
</protein>
<gene>
    <name evidence="2" type="ORF">FTUN_4485</name>
</gene>
<feature type="compositionally biased region" description="Basic and acidic residues" evidence="1">
    <location>
        <begin position="207"/>
        <end position="224"/>
    </location>
</feature>
<proteinExistence type="predicted"/>